<dbReference type="SUPFAM" id="SSF57997">
    <property type="entry name" value="Tropomyosin"/>
    <property type="match status" value="2"/>
</dbReference>
<sequence>MAQANPIDNDDIEDDFFQQRSPDFDKVQMEKQTAHNHNMAEDDRLKGVKRELTKDKQQLEKTSDTILNASTELLDQIEQHIKQLQQLETEKTELYAQQLEKTKAITFEETAIYEQQGNVSNLELELRQCSDIKSKLDSEQQQLQKQLADIKEKEAEDSSMQNYLQLSLKALQQQIAQAMQELQMNEELLKEENARREEYEQRAEELHREIARIEEEIKTVEQEVERINEQQRVLELKQKDLQKQFEQMSATITQLEKVLKDKVAGLAHLQAQIEAFQETIKQLEQEVNELREQIQSVNENLEKVKQDLAIAEDRFKELDIERKRLESEWHELEKTFRALDDERVDKANQLNKLEKKLRIMEDLLRHAQVNVEKLQKQQQQQSTEVERLQKEHDDLDSELVKLNNQSADLLVRKNDAIQEQQNAESENQEAQKILSQLTQQEREHKNQHTKAASDEQRTSVQLQQAELEERTAEQQVRAAEARVESAKIMSISWNLLKLIGPAVSILTGDRTQGLIKAESALQQARDRLETKKAKCAELRDKHYAAKQHTTECLNQHKATTTDLINHETIAKQKVYSLAANKAKAAKLIEEHQNVSRQQKQTESNLRMMATKLQRAETQLSTTNNDLQRYQQELTIHDSQREDLKSNIANVKTMIKRHDRTIQDHQKTMSEHQTVLSNTIRDHQQQKLVVQCLKGESLNLKRKLGDMTNTEKIKLREMTHQQTLLEAEKKTVQELRANIATKQQNLGEIRQHIVVNTQDLQRITNDTKQLLQQKAELQKNVQIKKNENIYFEREHRAAGFRAQAQEVIVQDLRQNLDKLNARDKQLYAEVQHLEGKLQNKTQEIERSQNSINIITENMRIACERQENGRKVITASKKELTAIEMQIKQSSEKIGKSERTFHEMNDAFRRSNDSFADNETLKAKNYQRLQKLEQAITEFRVAHCKQQQTYEEQSIAIVKRKLEERKATNNNINKNKENISTIEHLRSAAANDTCWEKLSSVKHLVKQMVRDYVQLNAASSTFSATTDPYEDSKATLYANIHRVRRYFHHVTNTIKHIAYLDRCAVDLAITEIRRTYDDDGNVLNNIHAYLRTFCLRNAVVDSAAHEQQRRTWAEEQKGLRETNGQHRLELEARRNLIKKAEDDVKLYELRLYNIVQREKQVEAQATKLIAEACSSMTTTNINANWMDKHDQAKQMRDDYKKERREAEALLGKTRDDLAKHKEPYQALATKIAEDDAQIRDLDAFLKLDLADEHRKLIVKYGRGLLLYGPPGTGKSELLKRAAIFAGITMTTAPLAAGELNRPYVGETEKLLVDIMHRANTIPYLICAMTIDEIDGLVPKRDNNAQQSKVDGISVLLSHIEGVKNIPNLIVFGATNRRNMMDEAFLRRMQAKCFVGRPSPQIRKKMLRPLLCKDSGVFTSKRIDFLVKITTNFSGAAVGALKSSIIVAMDQYQQPGTLTDHTLLELADNTAREFSCWFGIGTLPGICRLHPNIFSSDGQQDDYSLKLPNSTPSGRILIDLQERKCLIELTKEPTLEKILADEETSALTLLSRFISGCSSRNIDTIQIIDLNFLIKHNASDENQIFELLTTTFLGEH</sequence>
<dbReference type="InterPro" id="IPR003593">
    <property type="entry name" value="AAA+_ATPase"/>
</dbReference>
<feature type="compositionally biased region" description="Basic and acidic residues" evidence="2">
    <location>
        <begin position="440"/>
        <end position="457"/>
    </location>
</feature>
<feature type="coiled-coil region" evidence="1">
    <location>
        <begin position="724"/>
        <end position="856"/>
    </location>
</feature>
<organism evidence="4 6">
    <name type="scientific">Didymodactylos carnosus</name>
    <dbReference type="NCBI Taxonomy" id="1234261"/>
    <lineage>
        <taxon>Eukaryota</taxon>
        <taxon>Metazoa</taxon>
        <taxon>Spiralia</taxon>
        <taxon>Gnathifera</taxon>
        <taxon>Rotifera</taxon>
        <taxon>Eurotatoria</taxon>
        <taxon>Bdelloidea</taxon>
        <taxon>Philodinida</taxon>
        <taxon>Philodinidae</taxon>
        <taxon>Didymodactylos</taxon>
    </lineage>
</organism>
<dbReference type="EMBL" id="CAJOBC010001420">
    <property type="protein sequence ID" value="CAF3677590.1"/>
    <property type="molecule type" value="Genomic_DNA"/>
</dbReference>
<dbReference type="OrthoDB" id="39734at2759"/>
<dbReference type="SMART" id="SM00382">
    <property type="entry name" value="AAA"/>
    <property type="match status" value="1"/>
</dbReference>
<dbReference type="InterPro" id="IPR027417">
    <property type="entry name" value="P-loop_NTPase"/>
</dbReference>
<feature type="region of interest" description="Disordered" evidence="2">
    <location>
        <begin position="28"/>
        <end position="47"/>
    </location>
</feature>
<accession>A0A813Z621</accession>
<dbReference type="GO" id="GO:0005524">
    <property type="term" value="F:ATP binding"/>
    <property type="evidence" value="ECO:0007669"/>
    <property type="project" value="InterPro"/>
</dbReference>
<feature type="domain" description="AAA+ ATPase" evidence="3">
    <location>
        <begin position="1258"/>
        <end position="1391"/>
    </location>
</feature>
<dbReference type="InterPro" id="IPR050168">
    <property type="entry name" value="AAA_ATPase_domain"/>
</dbReference>
<evidence type="ECO:0000259" key="3">
    <source>
        <dbReference type="SMART" id="SM00382"/>
    </source>
</evidence>
<dbReference type="PANTHER" id="PTHR23077">
    <property type="entry name" value="AAA-FAMILY ATPASE"/>
    <property type="match status" value="1"/>
</dbReference>
<dbReference type="Gene3D" id="3.40.50.300">
    <property type="entry name" value="P-loop containing nucleotide triphosphate hydrolases"/>
    <property type="match status" value="1"/>
</dbReference>
<feature type="coiled-coil region" evidence="1">
    <location>
        <begin position="514"/>
        <end position="541"/>
    </location>
</feature>
<dbReference type="SUPFAM" id="SSF52540">
    <property type="entry name" value="P-loop containing nucleoside triphosphate hydrolases"/>
    <property type="match status" value="1"/>
</dbReference>
<dbReference type="PANTHER" id="PTHR23077:SF117">
    <property type="entry name" value="AAA+ ATPASE DOMAIN-CONTAINING PROTEIN"/>
    <property type="match status" value="1"/>
</dbReference>
<name>A0A813Z621_9BILA</name>
<dbReference type="GO" id="GO:0016887">
    <property type="term" value="F:ATP hydrolysis activity"/>
    <property type="evidence" value="ECO:0007669"/>
    <property type="project" value="InterPro"/>
</dbReference>
<evidence type="ECO:0000256" key="1">
    <source>
        <dbReference type="SAM" id="Coils"/>
    </source>
</evidence>
<keyword evidence="1" id="KW-0175">Coiled coil</keyword>
<evidence type="ECO:0000256" key="2">
    <source>
        <dbReference type="SAM" id="MobiDB-lite"/>
    </source>
</evidence>
<feature type="coiled-coil region" evidence="1">
    <location>
        <begin position="584"/>
        <end position="660"/>
    </location>
</feature>
<protein>
    <recommendedName>
        <fullName evidence="3">AAA+ ATPase domain-containing protein</fullName>
    </recommendedName>
</protein>
<feature type="coiled-coil region" evidence="1">
    <location>
        <begin position="1180"/>
        <end position="1214"/>
    </location>
</feature>
<dbReference type="Proteomes" id="UP000663829">
    <property type="component" value="Unassembled WGS sequence"/>
</dbReference>
<keyword evidence="6" id="KW-1185">Reference proteome</keyword>
<evidence type="ECO:0000313" key="6">
    <source>
        <dbReference type="Proteomes" id="UP000663829"/>
    </source>
</evidence>
<feature type="region of interest" description="Disordered" evidence="2">
    <location>
        <begin position="1"/>
        <end position="22"/>
    </location>
</feature>
<proteinExistence type="predicted"/>
<dbReference type="Pfam" id="PF00004">
    <property type="entry name" value="AAA"/>
    <property type="match status" value="1"/>
</dbReference>
<reference evidence="4" key="1">
    <citation type="submission" date="2021-02" db="EMBL/GenBank/DDBJ databases">
        <authorList>
            <person name="Nowell W R."/>
        </authorList>
    </citation>
    <scope>NUCLEOTIDE SEQUENCE</scope>
</reference>
<dbReference type="PROSITE" id="PS00674">
    <property type="entry name" value="AAA"/>
    <property type="match status" value="1"/>
</dbReference>
<dbReference type="Proteomes" id="UP000681722">
    <property type="component" value="Unassembled WGS sequence"/>
</dbReference>
<dbReference type="Gene3D" id="1.10.287.1490">
    <property type="match status" value="1"/>
</dbReference>
<evidence type="ECO:0000313" key="5">
    <source>
        <dbReference type="EMBL" id="CAF3677590.1"/>
    </source>
</evidence>
<dbReference type="InterPro" id="IPR003959">
    <property type="entry name" value="ATPase_AAA_core"/>
</dbReference>
<dbReference type="CDD" id="cd19481">
    <property type="entry name" value="RecA-like_protease"/>
    <property type="match status" value="1"/>
</dbReference>
<comment type="caution">
    <text evidence="4">The sequence shown here is derived from an EMBL/GenBank/DDBJ whole genome shotgun (WGS) entry which is preliminary data.</text>
</comment>
<dbReference type="EMBL" id="CAJNOQ010001420">
    <property type="protein sequence ID" value="CAF0893826.1"/>
    <property type="molecule type" value="Genomic_DNA"/>
</dbReference>
<feature type="region of interest" description="Disordered" evidence="2">
    <location>
        <begin position="438"/>
        <end position="461"/>
    </location>
</feature>
<evidence type="ECO:0000313" key="4">
    <source>
        <dbReference type="EMBL" id="CAF0893826.1"/>
    </source>
</evidence>
<gene>
    <name evidence="4" type="ORF">GPM918_LOCUS8267</name>
    <name evidence="5" type="ORF">SRO942_LOCUS8267</name>
</gene>
<dbReference type="InterPro" id="IPR003960">
    <property type="entry name" value="ATPase_AAA_CS"/>
</dbReference>